<accession>A0A8J8GEH9</accession>
<feature type="coiled-coil region" evidence="1">
    <location>
        <begin position="65"/>
        <end position="99"/>
    </location>
</feature>
<dbReference type="AlphaFoldDB" id="A0A8J8GEH9"/>
<evidence type="ECO:0000256" key="1">
    <source>
        <dbReference type="SAM" id="Coils"/>
    </source>
</evidence>
<name>A0A8J8GEH9_9BACI</name>
<evidence type="ECO:0000313" key="2">
    <source>
        <dbReference type="EMBL" id="NSL51882.1"/>
    </source>
</evidence>
<proteinExistence type="predicted"/>
<comment type="caution">
    <text evidence="2">The sequence shown here is derived from an EMBL/GenBank/DDBJ whole genome shotgun (WGS) entry which is preliminary data.</text>
</comment>
<dbReference type="Proteomes" id="UP000625804">
    <property type="component" value="Unassembled WGS sequence"/>
</dbReference>
<sequence length="99" mass="11735">MSEKILQQILEQITKMQNNIESIQNEIKDIKENMATKSDIKRLEKSLDKAHMESLASDEIILKTLKEKVSKIDDHEYDIQALNKRIFKVEREIERLTHQ</sequence>
<protein>
    <submittedName>
        <fullName evidence="2">Uncharacterized protein</fullName>
    </submittedName>
</protein>
<evidence type="ECO:0000313" key="3">
    <source>
        <dbReference type="Proteomes" id="UP000625804"/>
    </source>
</evidence>
<keyword evidence="1" id="KW-0175">Coiled coil</keyword>
<organism evidence="2 3">
    <name type="scientific">Calidifontibacillus erzurumensis</name>
    <dbReference type="NCBI Taxonomy" id="2741433"/>
    <lineage>
        <taxon>Bacteria</taxon>
        <taxon>Bacillati</taxon>
        <taxon>Bacillota</taxon>
        <taxon>Bacilli</taxon>
        <taxon>Bacillales</taxon>
        <taxon>Bacillaceae</taxon>
        <taxon>Calidifontibacillus/Schinkia group</taxon>
        <taxon>Calidifontibacillus</taxon>
    </lineage>
</organism>
<feature type="coiled-coil region" evidence="1">
    <location>
        <begin position="6"/>
        <end position="40"/>
    </location>
</feature>
<reference evidence="2" key="1">
    <citation type="submission" date="2020-06" db="EMBL/GenBank/DDBJ databases">
        <title>A novel thermopfilic bacterium from Erzurum, Turkey.</title>
        <authorList>
            <person name="Adiguzel A."/>
            <person name="Ay H."/>
            <person name="Baltaci M.O."/>
        </authorList>
    </citation>
    <scope>NUCLEOTIDE SEQUENCE</scope>
    <source>
        <strain evidence="2">P2</strain>
    </source>
</reference>
<dbReference type="EMBL" id="JABTTE010000010">
    <property type="protein sequence ID" value="NSL51882.1"/>
    <property type="molecule type" value="Genomic_DNA"/>
</dbReference>
<gene>
    <name evidence="2" type="ORF">HR057_08980</name>
</gene>
<keyword evidence="3" id="KW-1185">Reference proteome</keyword>
<dbReference type="RefSeq" id="WP_173731091.1">
    <property type="nucleotide sequence ID" value="NZ_JABTTE010000010.1"/>
</dbReference>